<dbReference type="InterPro" id="IPR010754">
    <property type="entry name" value="OPA3-like"/>
</dbReference>
<dbReference type="AlphaFoldDB" id="A0A1E5VAI4"/>
<comment type="similarity">
    <text evidence="1">Belongs to the LOB domain-containing protein family.</text>
</comment>
<reference evidence="7 8" key="1">
    <citation type="submission" date="2016-09" db="EMBL/GenBank/DDBJ databases">
        <title>The draft genome of Dichanthelium oligosanthes: A C3 panicoid grass species.</title>
        <authorList>
            <person name="Studer A.J."/>
            <person name="Schnable J.C."/>
            <person name="Brutnell T.P."/>
        </authorList>
    </citation>
    <scope>NUCLEOTIDE SEQUENCE [LARGE SCALE GENOMIC DNA]</scope>
    <source>
        <strain evidence="8">cv. Kellogg 1175</strain>
        <tissue evidence="7">Leaf</tissue>
    </source>
</reference>
<evidence type="ECO:0000256" key="1">
    <source>
        <dbReference type="ARBA" id="ARBA00005474"/>
    </source>
</evidence>
<evidence type="ECO:0000259" key="6">
    <source>
        <dbReference type="PROSITE" id="PS50891"/>
    </source>
</evidence>
<evidence type="ECO:0000256" key="3">
    <source>
        <dbReference type="ARBA" id="ARBA00023054"/>
    </source>
</evidence>
<evidence type="ECO:0000256" key="5">
    <source>
        <dbReference type="SAM" id="MobiDB-lite"/>
    </source>
</evidence>
<evidence type="ECO:0000313" key="7">
    <source>
        <dbReference type="EMBL" id="OEL22162.1"/>
    </source>
</evidence>
<dbReference type="Proteomes" id="UP000095767">
    <property type="component" value="Unassembled WGS sequence"/>
</dbReference>
<accession>A0A1E5VAI4</accession>
<protein>
    <recommendedName>
        <fullName evidence="6">LOB domain-containing protein</fullName>
    </recommendedName>
</protein>
<evidence type="ECO:0000313" key="8">
    <source>
        <dbReference type="Proteomes" id="UP000095767"/>
    </source>
</evidence>
<evidence type="ECO:0000256" key="2">
    <source>
        <dbReference type="ARBA" id="ARBA00007584"/>
    </source>
</evidence>
<dbReference type="PANTHER" id="PTHR12499">
    <property type="entry name" value="OPTIC ATROPHY 3 PROTEIN OPA3"/>
    <property type="match status" value="1"/>
</dbReference>
<dbReference type="Pfam" id="PF03195">
    <property type="entry name" value="LOB"/>
    <property type="match status" value="1"/>
</dbReference>
<sequence length="331" mass="35766">MALPVAKLGTLALRTLSKPIASRLKSQAAVHPKLRNFIVAIAQINHRITTKIQRRIYGHATDVEIRPLDEQKAVQAATDLIGEAFIFSVAVAALIFEVQRSARSEARKEEARKQELERGRTTGMTGGGNSGGACAVCKHQRRKCEPNCELAAYFPAHRMNDFRALHLVFGVANLTKLIKANATEAGQRRAAETLTWEARWRERDPSEGCYREVSCLRRDNAVLRAENAALRRQLAEQQQLLLWSRAGAAAPTASNNSTAAGCYNGNTSGNGLVAVRPPPHAPAAQNMLGYRAVSVCPTAANGRKAAPDAAAVAMRGCGADPSRDNRSNAAR</sequence>
<dbReference type="OrthoDB" id="2129069at2759"/>
<comment type="caution">
    <text evidence="7">The sequence shown here is derived from an EMBL/GenBank/DDBJ whole genome shotgun (WGS) entry which is preliminary data.</text>
</comment>
<dbReference type="PROSITE" id="PS50891">
    <property type="entry name" value="LOB"/>
    <property type="match status" value="1"/>
</dbReference>
<feature type="compositionally biased region" description="Basic and acidic residues" evidence="5">
    <location>
        <begin position="106"/>
        <end position="120"/>
    </location>
</feature>
<dbReference type="EMBL" id="LWDX02046208">
    <property type="protein sequence ID" value="OEL22162.1"/>
    <property type="molecule type" value="Genomic_DNA"/>
</dbReference>
<organism evidence="7 8">
    <name type="scientific">Dichanthelium oligosanthes</name>
    <dbReference type="NCBI Taxonomy" id="888268"/>
    <lineage>
        <taxon>Eukaryota</taxon>
        <taxon>Viridiplantae</taxon>
        <taxon>Streptophyta</taxon>
        <taxon>Embryophyta</taxon>
        <taxon>Tracheophyta</taxon>
        <taxon>Spermatophyta</taxon>
        <taxon>Magnoliopsida</taxon>
        <taxon>Liliopsida</taxon>
        <taxon>Poales</taxon>
        <taxon>Poaceae</taxon>
        <taxon>PACMAD clade</taxon>
        <taxon>Panicoideae</taxon>
        <taxon>Panicodae</taxon>
        <taxon>Paniceae</taxon>
        <taxon>Dichantheliinae</taxon>
        <taxon>Dichanthelium</taxon>
    </lineage>
</organism>
<dbReference type="GO" id="GO:0019216">
    <property type="term" value="P:regulation of lipid metabolic process"/>
    <property type="evidence" value="ECO:0007669"/>
    <property type="project" value="TreeGrafter"/>
</dbReference>
<dbReference type="PANTHER" id="PTHR12499:SF0">
    <property type="entry name" value="OPTIC ATROPHY 3 PROTEIN"/>
    <property type="match status" value="1"/>
</dbReference>
<proteinExistence type="inferred from homology"/>
<name>A0A1E5VAI4_9POAL</name>
<feature type="domain" description="LOB" evidence="6">
    <location>
        <begin position="132"/>
        <end position="234"/>
    </location>
</feature>
<feature type="coiled-coil region" evidence="4">
    <location>
        <begin position="213"/>
        <end position="240"/>
    </location>
</feature>
<dbReference type="Pfam" id="PF07047">
    <property type="entry name" value="OPA3"/>
    <property type="match status" value="1"/>
</dbReference>
<keyword evidence="3 4" id="KW-0175">Coiled coil</keyword>
<dbReference type="InterPro" id="IPR004883">
    <property type="entry name" value="LOB"/>
</dbReference>
<dbReference type="GO" id="GO:0005739">
    <property type="term" value="C:mitochondrion"/>
    <property type="evidence" value="ECO:0007669"/>
    <property type="project" value="TreeGrafter"/>
</dbReference>
<feature type="region of interest" description="Disordered" evidence="5">
    <location>
        <begin position="106"/>
        <end position="130"/>
    </location>
</feature>
<comment type="similarity">
    <text evidence="2">Belongs to the OPA3 family.</text>
</comment>
<gene>
    <name evidence="7" type="ORF">BAE44_0016820</name>
</gene>
<keyword evidence="8" id="KW-1185">Reference proteome</keyword>
<evidence type="ECO:0000256" key="4">
    <source>
        <dbReference type="SAM" id="Coils"/>
    </source>
</evidence>